<protein>
    <submittedName>
        <fullName evidence="8">Radical SAM protein</fullName>
    </submittedName>
</protein>
<dbReference type="InterPro" id="IPR013785">
    <property type="entry name" value="Aldolase_TIM"/>
</dbReference>
<comment type="caution">
    <text evidence="8">The sequence shown here is derived from an EMBL/GenBank/DDBJ whole genome shotgun (WGS) entry which is preliminary data.</text>
</comment>
<organism evidence="8 9">
    <name type="scientific">Luteolibacter soli</name>
    <dbReference type="NCBI Taxonomy" id="3135280"/>
    <lineage>
        <taxon>Bacteria</taxon>
        <taxon>Pseudomonadati</taxon>
        <taxon>Verrucomicrobiota</taxon>
        <taxon>Verrucomicrobiia</taxon>
        <taxon>Verrucomicrobiales</taxon>
        <taxon>Verrucomicrobiaceae</taxon>
        <taxon>Luteolibacter</taxon>
    </lineage>
</organism>
<proteinExistence type="predicted"/>
<evidence type="ECO:0000259" key="7">
    <source>
        <dbReference type="Pfam" id="PF23545"/>
    </source>
</evidence>
<dbReference type="InterPro" id="IPR058240">
    <property type="entry name" value="rSAM_sf"/>
</dbReference>
<reference evidence="8 9" key="1">
    <citation type="submission" date="2024-04" db="EMBL/GenBank/DDBJ databases">
        <title>Luteolibacter sp. isolated from soil.</title>
        <authorList>
            <person name="An J."/>
        </authorList>
    </citation>
    <scope>NUCLEOTIDE SEQUENCE [LARGE SCALE GENOMIC DNA]</scope>
    <source>
        <strain evidence="8 9">Y139</strain>
    </source>
</reference>
<dbReference type="Gene3D" id="3.20.20.70">
    <property type="entry name" value="Aldolase class I"/>
    <property type="match status" value="1"/>
</dbReference>
<dbReference type="Pfam" id="PF04055">
    <property type="entry name" value="Radical_SAM"/>
    <property type="match status" value="1"/>
</dbReference>
<keyword evidence="9" id="KW-1185">Reference proteome</keyword>
<dbReference type="Pfam" id="PF23545">
    <property type="entry name" value="Zn_ribbon_HMPTM"/>
    <property type="match status" value="1"/>
</dbReference>
<evidence type="ECO:0000256" key="5">
    <source>
        <dbReference type="ARBA" id="ARBA00023014"/>
    </source>
</evidence>
<evidence type="ECO:0000313" key="8">
    <source>
        <dbReference type="EMBL" id="MEK7951392.1"/>
    </source>
</evidence>
<dbReference type="InterPro" id="IPR034474">
    <property type="entry name" value="Methyltransferase_Class_D"/>
</dbReference>
<accession>A0ABU9AWG8</accession>
<dbReference type="InterPro" id="IPR007197">
    <property type="entry name" value="rSAM"/>
</dbReference>
<keyword evidence="5" id="KW-0411">Iron-sulfur</keyword>
<dbReference type="PANTHER" id="PTHR43306">
    <property type="entry name" value="7,8-DIHYDRO-6-HYDROXYMETHYLPTERIN DIMETHYLTRANSFERASE"/>
    <property type="match status" value="1"/>
</dbReference>
<feature type="domain" description="HMPTM N-terminal zinc ribbon" evidence="7">
    <location>
        <begin position="9"/>
        <end position="56"/>
    </location>
</feature>
<sequence length="450" mass="49956">MRPRVFKEILKQTTSRCPECQKPAPAEVWKTAGTPAMVYLTRECPDHGEHTACISSDARFYWLAKGDPANACGPGCACSADPAGRDGTLGRNAGATDPAVEVLSTCLALIEIVDSCNLACPTCFADSPVGAAGDRLKAHSLESLQGRIRGVIERKGKMEILQLSGGEPTLHPEFFELVDWIHAEPGIDYCLVNTNGVRIGKEDGFLTELGTRARRGYFQLYLQYDGPQEAGQRELRGGDFREMKRAVMDRCEREGIPFTLAMTVTPENVAHLWDTIGEGLRYSCCRGVSFQPMFLSGRRPGIGGERLNTADIIIGAVEQSGGRLKYEDFTPLPCGDPNCATIGYLLRTPIGVRSISEFIDFASVQGFLRDKVRYELSDLIQCGCENTELGEILHRFEMKERDAFRLFIKPFMDAWTWDQDRIDRCCTHVIRPDGKLDSFCRYYSGFPDAS</sequence>
<evidence type="ECO:0000256" key="1">
    <source>
        <dbReference type="ARBA" id="ARBA00001966"/>
    </source>
</evidence>
<comment type="cofactor">
    <cofactor evidence="1">
        <name>[4Fe-4S] cluster</name>
        <dbReference type="ChEBI" id="CHEBI:49883"/>
    </cofactor>
</comment>
<keyword evidence="3" id="KW-0479">Metal-binding</keyword>
<dbReference type="PANTHER" id="PTHR43306:SF1">
    <property type="entry name" value="7,8-DIHYDRO-6-HYDROXYMETHYLPTERIN DIMETHYLTRANSFERASE"/>
    <property type="match status" value="1"/>
</dbReference>
<dbReference type="SFLD" id="SFLDG01067">
    <property type="entry name" value="SPASM/twitch_domain_containing"/>
    <property type="match status" value="1"/>
</dbReference>
<feature type="domain" description="Radical SAM core" evidence="6">
    <location>
        <begin position="111"/>
        <end position="276"/>
    </location>
</feature>
<evidence type="ECO:0000256" key="3">
    <source>
        <dbReference type="ARBA" id="ARBA00022723"/>
    </source>
</evidence>
<dbReference type="EMBL" id="JBBUKT010000004">
    <property type="protein sequence ID" value="MEK7951392.1"/>
    <property type="molecule type" value="Genomic_DNA"/>
</dbReference>
<dbReference type="Proteomes" id="UP001371305">
    <property type="component" value="Unassembled WGS sequence"/>
</dbReference>
<dbReference type="SFLD" id="SFLDS00029">
    <property type="entry name" value="Radical_SAM"/>
    <property type="match status" value="1"/>
</dbReference>
<dbReference type="CDD" id="cd01335">
    <property type="entry name" value="Radical_SAM"/>
    <property type="match status" value="1"/>
</dbReference>
<dbReference type="RefSeq" id="WP_341404996.1">
    <property type="nucleotide sequence ID" value="NZ_JBBUKT010000004.1"/>
</dbReference>
<dbReference type="InterPro" id="IPR056488">
    <property type="entry name" value="Zn_ribbon_HMPTM"/>
</dbReference>
<keyword evidence="4" id="KW-0408">Iron</keyword>
<evidence type="ECO:0000256" key="2">
    <source>
        <dbReference type="ARBA" id="ARBA00022691"/>
    </source>
</evidence>
<evidence type="ECO:0000256" key="4">
    <source>
        <dbReference type="ARBA" id="ARBA00023004"/>
    </source>
</evidence>
<dbReference type="SUPFAM" id="SSF102114">
    <property type="entry name" value="Radical SAM enzymes"/>
    <property type="match status" value="1"/>
</dbReference>
<keyword evidence="2" id="KW-0949">S-adenosyl-L-methionine</keyword>
<gene>
    <name evidence="8" type="ORF">WKV53_12825</name>
</gene>
<evidence type="ECO:0000313" key="9">
    <source>
        <dbReference type="Proteomes" id="UP001371305"/>
    </source>
</evidence>
<evidence type="ECO:0000259" key="6">
    <source>
        <dbReference type="Pfam" id="PF04055"/>
    </source>
</evidence>
<name>A0ABU9AWG8_9BACT</name>